<dbReference type="GO" id="GO:0035006">
    <property type="term" value="P:melanization defense response"/>
    <property type="evidence" value="ECO:0007669"/>
    <property type="project" value="UniProtKB-ARBA"/>
</dbReference>
<protein>
    <submittedName>
        <fullName evidence="10">CLUMA_CG008474, isoform A</fullName>
    </submittedName>
</protein>
<evidence type="ECO:0000256" key="4">
    <source>
        <dbReference type="ARBA" id="ARBA00022481"/>
    </source>
</evidence>
<evidence type="ECO:0000256" key="9">
    <source>
        <dbReference type="ARBA" id="ARBA00023289"/>
    </source>
</evidence>
<dbReference type="STRING" id="568069.A0A1J1I5G6"/>
<dbReference type="GO" id="GO:0003006">
    <property type="term" value="P:developmental process involved in reproduction"/>
    <property type="evidence" value="ECO:0007669"/>
    <property type="project" value="UniProtKB-ARBA"/>
</dbReference>
<keyword evidence="8" id="KW-0449">Lipoprotein</keyword>
<accession>A0A1J1I5G6</accession>
<dbReference type="PROSITE" id="PS51419">
    <property type="entry name" value="RAB"/>
    <property type="match status" value="1"/>
</dbReference>
<dbReference type="NCBIfam" id="TIGR00231">
    <property type="entry name" value="small_GTP"/>
    <property type="match status" value="1"/>
</dbReference>
<evidence type="ECO:0000256" key="3">
    <source>
        <dbReference type="ARBA" id="ARBA00022475"/>
    </source>
</evidence>
<dbReference type="GO" id="GO:0003924">
    <property type="term" value="F:GTPase activity"/>
    <property type="evidence" value="ECO:0007669"/>
    <property type="project" value="InterPro"/>
</dbReference>
<dbReference type="InterPro" id="IPR001806">
    <property type="entry name" value="Small_GTPase"/>
</dbReference>
<keyword evidence="4" id="KW-0488">Methylation</keyword>
<dbReference type="PROSITE" id="PS51421">
    <property type="entry name" value="RAS"/>
    <property type="match status" value="1"/>
</dbReference>
<dbReference type="SMART" id="SM00173">
    <property type="entry name" value="RAS"/>
    <property type="match status" value="1"/>
</dbReference>
<dbReference type="GO" id="GO:0022412">
    <property type="term" value="P:cellular process involved in reproduction in multicellular organism"/>
    <property type="evidence" value="ECO:0007669"/>
    <property type="project" value="UniProtKB-ARBA"/>
</dbReference>
<keyword evidence="9" id="KW-0636">Prenylation</keyword>
<evidence type="ECO:0000256" key="5">
    <source>
        <dbReference type="ARBA" id="ARBA00022741"/>
    </source>
</evidence>
<dbReference type="PANTHER" id="PTHR24072">
    <property type="entry name" value="RHO FAMILY GTPASE"/>
    <property type="match status" value="1"/>
</dbReference>
<dbReference type="SUPFAM" id="SSF52540">
    <property type="entry name" value="P-loop containing nucleoside triphosphate hydrolases"/>
    <property type="match status" value="1"/>
</dbReference>
<dbReference type="PRINTS" id="PR00449">
    <property type="entry name" value="RASTRNSFRMNG"/>
</dbReference>
<dbReference type="GO" id="GO:0005525">
    <property type="term" value="F:GTP binding"/>
    <property type="evidence" value="ECO:0007669"/>
    <property type="project" value="UniProtKB-KW"/>
</dbReference>
<keyword evidence="11" id="KW-1185">Reference proteome</keyword>
<dbReference type="AlphaFoldDB" id="A0A1J1I5G6"/>
<dbReference type="GO" id="GO:0035099">
    <property type="term" value="P:hemocyte migration"/>
    <property type="evidence" value="ECO:0007669"/>
    <property type="project" value="UniProtKB-ARBA"/>
</dbReference>
<evidence type="ECO:0000256" key="8">
    <source>
        <dbReference type="ARBA" id="ARBA00023288"/>
    </source>
</evidence>
<dbReference type="GO" id="GO:0001667">
    <property type="term" value="P:ameboidal-type cell migration"/>
    <property type="evidence" value="ECO:0007669"/>
    <property type="project" value="UniProtKB-ARBA"/>
</dbReference>
<dbReference type="Pfam" id="PF00071">
    <property type="entry name" value="Ras"/>
    <property type="match status" value="1"/>
</dbReference>
<keyword evidence="5" id="KW-0547">Nucleotide-binding</keyword>
<gene>
    <name evidence="10" type="ORF">CLUMA_CG008474</name>
</gene>
<keyword evidence="7" id="KW-0472">Membrane</keyword>
<dbReference type="PROSITE" id="PS51420">
    <property type="entry name" value="RHO"/>
    <property type="match status" value="1"/>
</dbReference>
<proteinExistence type="inferred from homology"/>
<dbReference type="OrthoDB" id="8830751at2759"/>
<dbReference type="CDD" id="cd00157">
    <property type="entry name" value="Rho"/>
    <property type="match status" value="1"/>
</dbReference>
<evidence type="ECO:0000313" key="10">
    <source>
        <dbReference type="EMBL" id="CRK94986.1"/>
    </source>
</evidence>
<evidence type="ECO:0000256" key="2">
    <source>
        <dbReference type="ARBA" id="ARBA00010142"/>
    </source>
</evidence>
<comment type="similarity">
    <text evidence="2">Belongs to the small GTPase superfamily. Rho family.</text>
</comment>
<reference evidence="10 11" key="1">
    <citation type="submission" date="2015-04" db="EMBL/GenBank/DDBJ databases">
        <authorList>
            <person name="Syromyatnikov M.Y."/>
            <person name="Popov V.N."/>
        </authorList>
    </citation>
    <scope>NUCLEOTIDE SEQUENCE [LARGE SCALE GENOMIC DNA]</scope>
</reference>
<evidence type="ECO:0000256" key="7">
    <source>
        <dbReference type="ARBA" id="ARBA00023136"/>
    </source>
</evidence>
<evidence type="ECO:0000256" key="1">
    <source>
        <dbReference type="ARBA" id="ARBA00004342"/>
    </source>
</evidence>
<dbReference type="SMART" id="SM00175">
    <property type="entry name" value="RAB"/>
    <property type="match status" value="1"/>
</dbReference>
<dbReference type="GO" id="GO:0007264">
    <property type="term" value="P:small GTPase-mediated signal transduction"/>
    <property type="evidence" value="ECO:0007669"/>
    <property type="project" value="InterPro"/>
</dbReference>
<dbReference type="InterPro" id="IPR005225">
    <property type="entry name" value="Small_GTP-bd"/>
</dbReference>
<dbReference type="Gene3D" id="3.40.50.300">
    <property type="entry name" value="P-loop containing nucleotide triphosphate hydrolases"/>
    <property type="match status" value="1"/>
</dbReference>
<name>A0A1J1I5G6_9DIPT</name>
<keyword evidence="3" id="KW-1003">Cell membrane</keyword>
<keyword evidence="6" id="KW-0342">GTP-binding</keyword>
<evidence type="ECO:0000256" key="6">
    <source>
        <dbReference type="ARBA" id="ARBA00023134"/>
    </source>
</evidence>
<organism evidence="10 11">
    <name type="scientific">Clunio marinus</name>
    <dbReference type="NCBI Taxonomy" id="568069"/>
    <lineage>
        <taxon>Eukaryota</taxon>
        <taxon>Metazoa</taxon>
        <taxon>Ecdysozoa</taxon>
        <taxon>Arthropoda</taxon>
        <taxon>Hexapoda</taxon>
        <taxon>Insecta</taxon>
        <taxon>Pterygota</taxon>
        <taxon>Neoptera</taxon>
        <taxon>Endopterygota</taxon>
        <taxon>Diptera</taxon>
        <taxon>Nematocera</taxon>
        <taxon>Chironomoidea</taxon>
        <taxon>Chironomidae</taxon>
        <taxon>Clunio</taxon>
    </lineage>
</organism>
<evidence type="ECO:0000313" key="11">
    <source>
        <dbReference type="Proteomes" id="UP000183832"/>
    </source>
</evidence>
<comment type="subcellular location">
    <subcellularLocation>
        <location evidence="1">Cell membrane</location>
        <topology evidence="1">Lipid-anchor</topology>
        <orientation evidence="1">Cytoplasmic side</orientation>
    </subcellularLocation>
</comment>
<dbReference type="GO" id="GO:0005886">
    <property type="term" value="C:plasma membrane"/>
    <property type="evidence" value="ECO:0007669"/>
    <property type="project" value="UniProtKB-SubCell"/>
</dbReference>
<dbReference type="InterPro" id="IPR003578">
    <property type="entry name" value="Small_GTPase_Rho"/>
</dbReference>
<dbReference type="InterPro" id="IPR027417">
    <property type="entry name" value="P-loop_NTPase"/>
</dbReference>
<dbReference type="Proteomes" id="UP000183832">
    <property type="component" value="Unassembled WGS sequence"/>
</dbReference>
<dbReference type="SMART" id="SM00174">
    <property type="entry name" value="RHO"/>
    <property type="match status" value="1"/>
</dbReference>
<dbReference type="EMBL" id="CVRI01000040">
    <property type="protein sequence ID" value="CRK94986.1"/>
    <property type="molecule type" value="Genomic_DNA"/>
</dbReference>
<dbReference type="FunFam" id="3.40.50.300:FF:000983">
    <property type="entry name" value="Rho family GTPase"/>
    <property type="match status" value="1"/>
</dbReference>
<sequence length="193" mass="22124">MSETTKQIVIVGDGTVGKTCLLHSYSNESFLESYVPTVYEKEVFDLELNGVVHTVKLIDTAGQEEYERVRKLFYKEANCFILCYDVSNRNSFTNIMHKWVPELQNIDSWPVPIVLVATKVDLRENAHRPMISTQEGQELSRKMNAYRFVECSAKENIRITDAIHEAVRAAVKGPIMVNDTRQSKPSFWGCCQR</sequence>